<dbReference type="Gene3D" id="3.40.50.1970">
    <property type="match status" value="1"/>
</dbReference>
<dbReference type="GO" id="GO:0047988">
    <property type="term" value="F:hydroxyacid-oxoacid transhydrogenase activity"/>
    <property type="evidence" value="ECO:0007669"/>
    <property type="project" value="UniProtKB-EC"/>
</dbReference>
<evidence type="ECO:0000259" key="7">
    <source>
        <dbReference type="Pfam" id="PF00465"/>
    </source>
</evidence>
<feature type="domain" description="Fe-containing alcohol dehydrogenase-like C-terminal" evidence="8">
    <location>
        <begin position="233"/>
        <end position="425"/>
    </location>
</feature>
<dbReference type="SUPFAM" id="SSF56796">
    <property type="entry name" value="Dehydroquinate synthase-like"/>
    <property type="match status" value="1"/>
</dbReference>
<dbReference type="PROSITE" id="PS00913">
    <property type="entry name" value="ADH_IRON_1"/>
    <property type="match status" value="1"/>
</dbReference>
<dbReference type="GO" id="GO:0046872">
    <property type="term" value="F:metal ion binding"/>
    <property type="evidence" value="ECO:0007669"/>
    <property type="project" value="InterPro"/>
</dbReference>
<dbReference type="Pfam" id="PF25137">
    <property type="entry name" value="ADH_Fe_C"/>
    <property type="match status" value="1"/>
</dbReference>
<dbReference type="InterPro" id="IPR042157">
    <property type="entry name" value="HOT"/>
</dbReference>
<dbReference type="AlphaFoldDB" id="A0A077M8B5"/>
<dbReference type="EMBL" id="CAJB01000418">
    <property type="protein sequence ID" value="CCH80280.1"/>
    <property type="molecule type" value="Genomic_DNA"/>
</dbReference>
<name>A0A077M8B5_9MICO</name>
<evidence type="ECO:0000259" key="8">
    <source>
        <dbReference type="Pfam" id="PF25137"/>
    </source>
</evidence>
<dbReference type="PANTHER" id="PTHR11496">
    <property type="entry name" value="ALCOHOL DEHYDROGENASE"/>
    <property type="match status" value="1"/>
</dbReference>
<evidence type="ECO:0000256" key="5">
    <source>
        <dbReference type="ARBA" id="ARBA00023002"/>
    </source>
</evidence>
<dbReference type="InterPro" id="IPR001670">
    <property type="entry name" value="ADH_Fe/GldA"/>
</dbReference>
<comment type="catalytic activity">
    <reaction evidence="6">
        <text>4-hydroxybutanoate + 2-oxoglutarate = (R)-2-hydroxyglutarate + succinate semialdehyde</text>
        <dbReference type="Rhea" id="RHEA:24734"/>
        <dbReference type="ChEBI" id="CHEBI:15801"/>
        <dbReference type="ChEBI" id="CHEBI:16724"/>
        <dbReference type="ChEBI" id="CHEBI:16810"/>
        <dbReference type="ChEBI" id="CHEBI:57706"/>
        <dbReference type="EC" id="1.1.99.24"/>
    </reaction>
</comment>
<evidence type="ECO:0000256" key="1">
    <source>
        <dbReference type="ARBA" id="ARBA00000813"/>
    </source>
</evidence>
<evidence type="ECO:0000313" key="9">
    <source>
        <dbReference type="EMBL" id="CCH80280.1"/>
    </source>
</evidence>
<dbReference type="Gene3D" id="1.20.1090.10">
    <property type="entry name" value="Dehydroquinate synthase-like - alpha domain"/>
    <property type="match status" value="1"/>
</dbReference>
<accession>A0A077M8B5</accession>
<keyword evidence="4" id="KW-0809">Transit peptide</keyword>
<comment type="catalytic activity">
    <reaction evidence="1">
        <text>(S)-3-hydroxybutanoate + 2-oxoglutarate = (R)-2-hydroxyglutarate + acetoacetate</text>
        <dbReference type="Rhea" id="RHEA:23048"/>
        <dbReference type="ChEBI" id="CHEBI:11047"/>
        <dbReference type="ChEBI" id="CHEBI:13705"/>
        <dbReference type="ChEBI" id="CHEBI:15801"/>
        <dbReference type="ChEBI" id="CHEBI:16810"/>
        <dbReference type="EC" id="1.1.99.24"/>
    </reaction>
</comment>
<protein>
    <recommendedName>
        <fullName evidence="3">hydroxyacid-oxoacid transhydrogenase</fullName>
        <ecNumber evidence="3">1.1.99.24</ecNumber>
    </recommendedName>
</protein>
<dbReference type="InterPro" id="IPR056798">
    <property type="entry name" value="ADH_Fe_C"/>
</dbReference>
<keyword evidence="10" id="KW-1185">Reference proteome</keyword>
<feature type="domain" description="Alcohol dehydrogenase iron-type/glycerol dehydrogenase GldA" evidence="7">
    <location>
        <begin position="22"/>
        <end position="186"/>
    </location>
</feature>
<comment type="similarity">
    <text evidence="2">Belongs to the iron-containing alcohol dehydrogenase family. Hydroxyacid-oxoacid transhydrogenase subfamily.</text>
</comment>
<dbReference type="OrthoDB" id="323926at2"/>
<dbReference type="GO" id="GO:0004022">
    <property type="term" value="F:alcohol dehydrogenase (NAD+) activity"/>
    <property type="evidence" value="ECO:0007669"/>
    <property type="project" value="InterPro"/>
</dbReference>
<keyword evidence="5 9" id="KW-0560">Oxidoreductase</keyword>
<evidence type="ECO:0000256" key="2">
    <source>
        <dbReference type="ARBA" id="ARBA00010005"/>
    </source>
</evidence>
<sequence>MPRSRADNPESVFTYAAPGLSVGRGAALEVGPSLARLGATRVLLVTDPRVLATGWPERVAATLRSGGLEVGTYAGVHVEPTDASLRDAVAHARDTGPWDAFLAVGGGSSIDTAKAVDLLTTNPGDLMDYADAPVGGRAPSAPLRPLVAVPTTGTGSQSATSCVIDVPAKTGIGHPALRPALAVVDPALAATRPAAVVASTGFDVLCHALEAWTARPYTAFERGVPEQRGPCCGANPISDVWAEKALRLLASSLRQAVADAGDTTSQDTTAHDEMTLAAVFAGLASGNAGVHVPHANAYPIAGRVKDFRPAGYPQDEPMIPHGTAVALTAPASFHATFPASTGRHLGAAQWLDPSVDTRHGDARILPDVLRTLMSDIGLPNGLAAVGYTRADLPGLVDGALQQRRMLATAPLPVTADDLAAIFEESLTLW</sequence>
<reference evidence="9 10" key="1">
    <citation type="journal article" date="2013" name="ISME J.">
        <title>A metabolic model for members of the genus Tetrasphaera involved in enhanced biological phosphorus removal.</title>
        <authorList>
            <person name="Kristiansen R."/>
            <person name="Nguyen H.T.T."/>
            <person name="Saunders A.M."/>
            <person name="Nielsen J.L."/>
            <person name="Wimmer R."/>
            <person name="Le V.Q."/>
            <person name="McIlroy S.J."/>
            <person name="Petrovski S."/>
            <person name="Seviour R.J."/>
            <person name="Calteau A."/>
            <person name="Nielsen K.L."/>
            <person name="Nielsen P.H."/>
        </authorList>
    </citation>
    <scope>NUCLEOTIDE SEQUENCE [LARGE SCALE GENOMIC DNA]</scope>
    <source>
        <strain evidence="9 10">T1-X7</strain>
    </source>
</reference>
<dbReference type="STRING" id="1194083.BN12_830005"/>
<dbReference type="CDD" id="cd08190">
    <property type="entry name" value="HOT"/>
    <property type="match status" value="1"/>
</dbReference>
<dbReference type="EC" id="1.1.99.24" evidence="3"/>
<dbReference type="RefSeq" id="WP_048552309.1">
    <property type="nucleotide sequence ID" value="NZ_HF570958.1"/>
</dbReference>
<dbReference type="InterPro" id="IPR039697">
    <property type="entry name" value="Alcohol_dehydrogenase_Fe"/>
</dbReference>
<dbReference type="PANTHER" id="PTHR11496:SF83">
    <property type="entry name" value="HYDROXYACID-OXOACID TRANSHYDROGENASE, MITOCHONDRIAL"/>
    <property type="match status" value="1"/>
</dbReference>
<comment type="caution">
    <text evidence="9">The sequence shown here is derived from an EMBL/GenBank/DDBJ whole genome shotgun (WGS) entry which is preliminary data.</text>
</comment>
<evidence type="ECO:0000256" key="3">
    <source>
        <dbReference type="ARBA" id="ARBA00013182"/>
    </source>
</evidence>
<dbReference type="FunFam" id="3.40.50.1970:FF:000003">
    <property type="entry name" value="Alcohol dehydrogenase, iron-containing"/>
    <property type="match status" value="1"/>
</dbReference>
<dbReference type="InterPro" id="IPR018211">
    <property type="entry name" value="ADH_Fe_CS"/>
</dbReference>
<organism evidence="9 10">
    <name type="scientific">Nostocoides japonicum T1-X7</name>
    <dbReference type="NCBI Taxonomy" id="1194083"/>
    <lineage>
        <taxon>Bacteria</taxon>
        <taxon>Bacillati</taxon>
        <taxon>Actinomycetota</taxon>
        <taxon>Actinomycetes</taxon>
        <taxon>Micrococcales</taxon>
        <taxon>Intrasporangiaceae</taxon>
        <taxon>Nostocoides</taxon>
    </lineage>
</organism>
<dbReference type="Pfam" id="PF00465">
    <property type="entry name" value="Fe-ADH"/>
    <property type="match status" value="1"/>
</dbReference>
<evidence type="ECO:0000313" key="10">
    <source>
        <dbReference type="Proteomes" id="UP000035721"/>
    </source>
</evidence>
<evidence type="ECO:0000256" key="6">
    <source>
        <dbReference type="ARBA" id="ARBA00049496"/>
    </source>
</evidence>
<dbReference type="Proteomes" id="UP000035721">
    <property type="component" value="Unassembled WGS sequence"/>
</dbReference>
<evidence type="ECO:0000256" key="4">
    <source>
        <dbReference type="ARBA" id="ARBA00022946"/>
    </source>
</evidence>
<proteinExistence type="inferred from homology"/>
<gene>
    <name evidence="9" type="primary">ADHFE</name>
    <name evidence="9" type="ORF">BN12_830005</name>
</gene>